<reference evidence="2" key="2">
    <citation type="submission" date="2021-08" db="EMBL/GenBank/DDBJ databases">
        <authorList>
            <person name="Gostincar C."/>
            <person name="Sun X."/>
            <person name="Song Z."/>
            <person name="Gunde-Cimerman N."/>
        </authorList>
    </citation>
    <scope>NUCLEOTIDE SEQUENCE</scope>
    <source>
        <strain evidence="2">EXF-8016</strain>
    </source>
</reference>
<dbReference type="OrthoDB" id="10470352at2759"/>
<evidence type="ECO:0000256" key="1">
    <source>
        <dbReference type="SAM" id="SignalP"/>
    </source>
</evidence>
<keyword evidence="1" id="KW-0732">Signal</keyword>
<evidence type="ECO:0000313" key="2">
    <source>
        <dbReference type="EMBL" id="KAH0224114.1"/>
    </source>
</evidence>
<evidence type="ECO:0000313" key="3">
    <source>
        <dbReference type="Proteomes" id="UP000767238"/>
    </source>
</evidence>
<dbReference type="Proteomes" id="UP000767238">
    <property type="component" value="Unassembled WGS sequence"/>
</dbReference>
<protein>
    <recommendedName>
        <fullName evidence="4">GATA-type domain-containing protein</fullName>
    </recommendedName>
</protein>
<name>A0A9P8GJL2_AURME</name>
<dbReference type="EMBL" id="JAHFYH010000021">
    <property type="protein sequence ID" value="KAH0224114.1"/>
    <property type="molecule type" value="Genomic_DNA"/>
</dbReference>
<comment type="caution">
    <text evidence="2">The sequence shown here is derived from an EMBL/GenBank/DDBJ whole genome shotgun (WGS) entry which is preliminary data.</text>
</comment>
<feature type="chain" id="PRO_5040440549" description="GATA-type domain-containing protein" evidence="1">
    <location>
        <begin position="29"/>
        <end position="185"/>
    </location>
</feature>
<reference evidence="2" key="1">
    <citation type="journal article" date="2021" name="J Fungi (Basel)">
        <title>Virulence traits and population genomics of the black yeast Aureobasidium melanogenum.</title>
        <authorList>
            <person name="Cernosa A."/>
            <person name="Sun X."/>
            <person name="Gostincar C."/>
            <person name="Fang C."/>
            <person name="Gunde-Cimerman N."/>
            <person name="Song Z."/>
        </authorList>
    </citation>
    <scope>NUCLEOTIDE SEQUENCE</scope>
    <source>
        <strain evidence="2">EXF-8016</strain>
    </source>
</reference>
<gene>
    <name evidence="2" type="ORF">KCV03_g3860</name>
</gene>
<dbReference type="AlphaFoldDB" id="A0A9P8GJL2"/>
<accession>A0A9P8GJL2</accession>
<sequence>MLAPVFAGLLLLCLQWQYLFICPLPTDGNETAKIGGMEVLTGQHRSPYYIQKSKHLQHDKLAYRKIDDTDNPLRPFVIATRKELPALPSYAKLKFKQPVQPTNGTNVLREGYSYAETSEELAARAAATLIVRREQRHAYREAVERRLYVCANCQAEELYSWHKLKDVEEDQGDLVCRHCESYWVS</sequence>
<proteinExistence type="predicted"/>
<evidence type="ECO:0008006" key="4">
    <source>
        <dbReference type="Google" id="ProtNLM"/>
    </source>
</evidence>
<organism evidence="2 3">
    <name type="scientific">Aureobasidium melanogenum</name>
    <name type="common">Aureobasidium pullulans var. melanogenum</name>
    <dbReference type="NCBI Taxonomy" id="46634"/>
    <lineage>
        <taxon>Eukaryota</taxon>
        <taxon>Fungi</taxon>
        <taxon>Dikarya</taxon>
        <taxon>Ascomycota</taxon>
        <taxon>Pezizomycotina</taxon>
        <taxon>Dothideomycetes</taxon>
        <taxon>Dothideomycetidae</taxon>
        <taxon>Dothideales</taxon>
        <taxon>Saccotheciaceae</taxon>
        <taxon>Aureobasidium</taxon>
    </lineage>
</organism>
<feature type="non-terminal residue" evidence="2">
    <location>
        <position position="185"/>
    </location>
</feature>
<feature type="signal peptide" evidence="1">
    <location>
        <begin position="1"/>
        <end position="28"/>
    </location>
</feature>